<dbReference type="PROSITE" id="PS50404">
    <property type="entry name" value="GST_NTER"/>
    <property type="match status" value="1"/>
</dbReference>
<comment type="function">
    <text evidence="1">Conjugation of reduced glutathione to a wide number of exogenous and endogenous hydrophobic electrophiles.</text>
</comment>
<proteinExistence type="inferred from homology"/>
<evidence type="ECO:0000256" key="1">
    <source>
        <dbReference type="ARBA" id="ARBA00003701"/>
    </source>
</evidence>
<keyword evidence="9" id="KW-1185">Reference proteome</keyword>
<dbReference type="InterPro" id="IPR040079">
    <property type="entry name" value="Glutathione_S-Trfase"/>
</dbReference>
<protein>
    <recommendedName>
        <fullName evidence="3">glutathione transferase</fullName>
        <ecNumber evidence="3">2.5.1.18</ecNumber>
    </recommendedName>
</protein>
<dbReference type="Pfam" id="PF02798">
    <property type="entry name" value="GST_N"/>
    <property type="match status" value="1"/>
</dbReference>
<dbReference type="EC" id="2.5.1.18" evidence="3"/>
<evidence type="ECO:0000313" key="8">
    <source>
        <dbReference type="EMBL" id="CAG7817194.1"/>
    </source>
</evidence>
<feature type="domain" description="GST N-terminal" evidence="6">
    <location>
        <begin position="1"/>
        <end position="76"/>
    </location>
</feature>
<dbReference type="PANTHER" id="PTHR11571">
    <property type="entry name" value="GLUTATHIONE S-TRANSFERASE"/>
    <property type="match status" value="1"/>
</dbReference>
<dbReference type="PANTHER" id="PTHR11571:SF222">
    <property type="entry name" value="GLUTATHIONE TRANSFERASE"/>
    <property type="match status" value="1"/>
</dbReference>
<evidence type="ECO:0000259" key="7">
    <source>
        <dbReference type="PROSITE" id="PS50405"/>
    </source>
</evidence>
<comment type="similarity">
    <text evidence="2">Belongs to the GST superfamily. Mu family.</text>
</comment>
<dbReference type="CDD" id="cd03209">
    <property type="entry name" value="GST_C_Mu"/>
    <property type="match status" value="1"/>
</dbReference>
<dbReference type="InterPro" id="IPR004045">
    <property type="entry name" value="Glutathione_S-Trfase_N"/>
</dbReference>
<dbReference type="GO" id="GO:0004364">
    <property type="term" value="F:glutathione transferase activity"/>
    <property type="evidence" value="ECO:0007669"/>
    <property type="project" value="UniProtKB-EC"/>
</dbReference>
<organism evidence="8 9">
    <name type="scientific">Allacma fusca</name>
    <dbReference type="NCBI Taxonomy" id="39272"/>
    <lineage>
        <taxon>Eukaryota</taxon>
        <taxon>Metazoa</taxon>
        <taxon>Ecdysozoa</taxon>
        <taxon>Arthropoda</taxon>
        <taxon>Hexapoda</taxon>
        <taxon>Collembola</taxon>
        <taxon>Symphypleona</taxon>
        <taxon>Sminthuridae</taxon>
        <taxon>Allacma</taxon>
    </lineage>
</organism>
<sequence>MAQPIRLLLEHVSANWIDKHYITGPAPDYDKTLWWHDKANLGLPFPNLPYLIDGELKLVQSGAIIRYIARRHGLLGGSFEEQTRVDLVEGQINDFRSAFSELCYSPNFEELKPGYLETLPGKLQQFSEYLEDRRFFAGDNVTFVDFIVYEMLDQHKILEPTCLEKFKNLEDFVQNVESLERIAAYLKSGRIIKDRLNNRMALFGSGV</sequence>
<dbReference type="FunFam" id="1.20.1050.10:FF:000003">
    <property type="entry name" value="Glutathione S-transferase 2"/>
    <property type="match status" value="1"/>
</dbReference>
<evidence type="ECO:0000256" key="2">
    <source>
        <dbReference type="ARBA" id="ARBA00005861"/>
    </source>
</evidence>
<dbReference type="OrthoDB" id="4951845at2759"/>
<evidence type="ECO:0000256" key="5">
    <source>
        <dbReference type="ARBA" id="ARBA00047960"/>
    </source>
</evidence>
<dbReference type="GO" id="GO:0006749">
    <property type="term" value="P:glutathione metabolic process"/>
    <property type="evidence" value="ECO:0007669"/>
    <property type="project" value="TreeGrafter"/>
</dbReference>
<evidence type="ECO:0000313" key="9">
    <source>
        <dbReference type="Proteomes" id="UP000708208"/>
    </source>
</evidence>
<dbReference type="AlphaFoldDB" id="A0A8J2KPX4"/>
<comment type="catalytic activity">
    <reaction evidence="5">
        <text>RX + glutathione = an S-substituted glutathione + a halide anion + H(+)</text>
        <dbReference type="Rhea" id="RHEA:16437"/>
        <dbReference type="ChEBI" id="CHEBI:15378"/>
        <dbReference type="ChEBI" id="CHEBI:16042"/>
        <dbReference type="ChEBI" id="CHEBI:17792"/>
        <dbReference type="ChEBI" id="CHEBI:57925"/>
        <dbReference type="ChEBI" id="CHEBI:90779"/>
        <dbReference type="EC" id="2.5.1.18"/>
    </reaction>
</comment>
<gene>
    <name evidence="8" type="ORF">AFUS01_LOCUS27772</name>
</gene>
<dbReference type="InterPro" id="IPR050213">
    <property type="entry name" value="GST_superfamily"/>
</dbReference>
<evidence type="ECO:0000256" key="4">
    <source>
        <dbReference type="ARBA" id="ARBA00022679"/>
    </source>
</evidence>
<dbReference type="InterPro" id="IPR004046">
    <property type="entry name" value="GST_C"/>
</dbReference>
<dbReference type="Pfam" id="PF14497">
    <property type="entry name" value="GST_C_3"/>
    <property type="match status" value="1"/>
</dbReference>
<dbReference type="PROSITE" id="PS50405">
    <property type="entry name" value="GST_CTER"/>
    <property type="match status" value="1"/>
</dbReference>
<name>A0A8J2KPX4_9HEXA</name>
<keyword evidence="4" id="KW-0808">Transferase</keyword>
<dbReference type="EMBL" id="CAJVCH010387918">
    <property type="protein sequence ID" value="CAG7817194.1"/>
    <property type="molecule type" value="Genomic_DNA"/>
</dbReference>
<evidence type="ECO:0000256" key="3">
    <source>
        <dbReference type="ARBA" id="ARBA00012452"/>
    </source>
</evidence>
<feature type="domain" description="GST C-terminal" evidence="7">
    <location>
        <begin position="78"/>
        <end position="200"/>
    </location>
</feature>
<dbReference type="InterPro" id="IPR010987">
    <property type="entry name" value="Glutathione-S-Trfase_C-like"/>
</dbReference>
<dbReference type="SFLD" id="SFLDS00019">
    <property type="entry name" value="Glutathione_Transferase_(cytos"/>
    <property type="match status" value="1"/>
</dbReference>
<evidence type="ECO:0000259" key="6">
    <source>
        <dbReference type="PROSITE" id="PS50404"/>
    </source>
</evidence>
<accession>A0A8J2KPX4</accession>
<dbReference type="Proteomes" id="UP000708208">
    <property type="component" value="Unassembled WGS sequence"/>
</dbReference>
<reference evidence="8" key="1">
    <citation type="submission" date="2021-06" db="EMBL/GenBank/DDBJ databases">
        <authorList>
            <person name="Hodson N. C."/>
            <person name="Mongue J. A."/>
            <person name="Jaron S. K."/>
        </authorList>
    </citation>
    <scope>NUCLEOTIDE SEQUENCE</scope>
</reference>
<comment type="caution">
    <text evidence="8">The sequence shown here is derived from an EMBL/GenBank/DDBJ whole genome shotgun (WGS) entry which is preliminary data.</text>
</comment>